<organism evidence="2 3">
    <name type="scientific">Proteiniclasticum ruminis</name>
    <dbReference type="NCBI Taxonomy" id="398199"/>
    <lineage>
        <taxon>Bacteria</taxon>
        <taxon>Bacillati</taxon>
        <taxon>Bacillota</taxon>
        <taxon>Clostridia</taxon>
        <taxon>Eubacteriales</taxon>
        <taxon>Clostridiaceae</taxon>
        <taxon>Proteiniclasticum</taxon>
    </lineage>
</organism>
<feature type="transmembrane region" description="Helical" evidence="1">
    <location>
        <begin position="77"/>
        <end position="95"/>
    </location>
</feature>
<dbReference type="Proteomes" id="UP000181899">
    <property type="component" value="Unassembled WGS sequence"/>
</dbReference>
<feature type="transmembrane region" description="Helical" evidence="1">
    <location>
        <begin position="55"/>
        <end position="72"/>
    </location>
</feature>
<sequence>MKYLWKTIWFIQAFIVRLIPMLLFFVAHTIGEVYIYNWDPLTVLEIKPLPELFDSYLFLYGALGLIILILFFMKLPIIARVMTVGILASQVVFFLKRWEIYIYDLKDVDPYYNFYMGILMSIIAGFVLQVTWRMIRNGITQAYYWFMLKSFGKDKKASFKKIPVKKLPEKKNSK</sequence>
<evidence type="ECO:0000313" key="2">
    <source>
        <dbReference type="EMBL" id="SFN55562.1"/>
    </source>
</evidence>
<keyword evidence="3" id="KW-1185">Reference proteome</keyword>
<evidence type="ECO:0000313" key="3">
    <source>
        <dbReference type="Proteomes" id="UP000181899"/>
    </source>
</evidence>
<dbReference type="OrthoDB" id="1955279at2"/>
<feature type="transmembrane region" description="Helical" evidence="1">
    <location>
        <begin position="7"/>
        <end position="35"/>
    </location>
</feature>
<gene>
    <name evidence="2" type="ORF">SAMN04488695_102242</name>
</gene>
<accession>A0A1I4ZZC8</accession>
<reference evidence="2 3" key="1">
    <citation type="submission" date="2016-10" db="EMBL/GenBank/DDBJ databases">
        <authorList>
            <person name="de Groot N.N."/>
        </authorList>
    </citation>
    <scope>NUCLEOTIDE SEQUENCE [LARGE SCALE GENOMIC DNA]</scope>
    <source>
        <strain evidence="2 3">ML2</strain>
    </source>
</reference>
<evidence type="ECO:0000256" key="1">
    <source>
        <dbReference type="SAM" id="Phobius"/>
    </source>
</evidence>
<dbReference type="AlphaFoldDB" id="A0A1I4ZZC8"/>
<protein>
    <submittedName>
        <fullName evidence="2">Uncharacterized protein</fullName>
    </submittedName>
</protein>
<dbReference type="EMBL" id="FOVK01000002">
    <property type="protein sequence ID" value="SFN55562.1"/>
    <property type="molecule type" value="Genomic_DNA"/>
</dbReference>
<keyword evidence="1" id="KW-1133">Transmembrane helix</keyword>
<name>A0A1I4ZZC8_9CLOT</name>
<proteinExistence type="predicted"/>
<dbReference type="eggNOG" id="ENOG50344HV">
    <property type="taxonomic scope" value="Bacteria"/>
</dbReference>
<feature type="transmembrane region" description="Helical" evidence="1">
    <location>
        <begin position="115"/>
        <end position="135"/>
    </location>
</feature>
<keyword evidence="1" id="KW-0472">Membrane</keyword>
<keyword evidence="1" id="KW-0812">Transmembrane</keyword>
<dbReference type="RefSeq" id="WP_074911267.1">
    <property type="nucleotide sequence ID" value="NZ_FOVK01000002.1"/>
</dbReference>